<dbReference type="SMART" id="SM00577">
    <property type="entry name" value="CPDc"/>
    <property type="match status" value="1"/>
</dbReference>
<dbReference type="InterPro" id="IPR004274">
    <property type="entry name" value="FCP1_dom"/>
</dbReference>
<reference evidence="2" key="1">
    <citation type="journal article" date="2020" name="Nature">
        <title>Giant virus diversity and host interactions through global metagenomics.</title>
        <authorList>
            <person name="Schulz F."/>
            <person name="Roux S."/>
            <person name="Paez-Espino D."/>
            <person name="Jungbluth S."/>
            <person name="Walsh D.A."/>
            <person name="Denef V.J."/>
            <person name="McMahon K.D."/>
            <person name="Konstantinidis K.T."/>
            <person name="Eloe-Fadrosh E.A."/>
            <person name="Kyrpides N.C."/>
            <person name="Woyke T."/>
        </authorList>
    </citation>
    <scope>NUCLEOTIDE SEQUENCE</scope>
    <source>
        <strain evidence="2">GVMAG-S-3300010158-109</strain>
    </source>
</reference>
<dbReference type="InterPro" id="IPR050365">
    <property type="entry name" value="TIM50"/>
</dbReference>
<dbReference type="InterPro" id="IPR036412">
    <property type="entry name" value="HAD-like_sf"/>
</dbReference>
<dbReference type="PANTHER" id="PTHR12210">
    <property type="entry name" value="DULLARD PROTEIN PHOSPHATASE"/>
    <property type="match status" value="1"/>
</dbReference>
<dbReference type="InterPro" id="IPR023214">
    <property type="entry name" value="HAD_sf"/>
</dbReference>
<accession>A0A6C0KFC5</accession>
<dbReference type="PROSITE" id="PS50969">
    <property type="entry name" value="FCP1"/>
    <property type="match status" value="1"/>
</dbReference>
<proteinExistence type="predicted"/>
<feature type="domain" description="FCP1 homology" evidence="1">
    <location>
        <begin position="26"/>
        <end position="211"/>
    </location>
</feature>
<name>A0A6C0KFC5_9ZZZZ</name>
<dbReference type="EMBL" id="MN740868">
    <property type="protein sequence ID" value="QHU15846.1"/>
    <property type="molecule type" value="Genomic_DNA"/>
</dbReference>
<dbReference type="Gene3D" id="3.40.50.1000">
    <property type="entry name" value="HAD superfamily/HAD-like"/>
    <property type="match status" value="1"/>
</dbReference>
<evidence type="ECO:0000313" key="2">
    <source>
        <dbReference type="EMBL" id="QHU15846.1"/>
    </source>
</evidence>
<dbReference type="SUPFAM" id="SSF56784">
    <property type="entry name" value="HAD-like"/>
    <property type="match status" value="1"/>
</dbReference>
<organism evidence="2">
    <name type="scientific">viral metagenome</name>
    <dbReference type="NCBI Taxonomy" id="1070528"/>
    <lineage>
        <taxon>unclassified sequences</taxon>
        <taxon>metagenomes</taxon>
        <taxon>organismal metagenomes</taxon>
    </lineage>
</organism>
<dbReference type="AlphaFoldDB" id="A0A6C0KFC5"/>
<dbReference type="Pfam" id="PF03031">
    <property type="entry name" value="NIF"/>
    <property type="match status" value="1"/>
</dbReference>
<sequence>MKSVRKIKQTPISKRSVKRRKTKVVKKKNDLLIVFDIDETLIQFLHAKNSKDAVKLWKETDENVKAKLHYVTEKKHVIILRPHLRQLFNYCMKNANIRVGLWTLSEREYGKSIAHLLSAEFNLPENFFLFVYGDEDVKDYKTRKDLSMIWDKFPTYHHSNTFLVDDLKQNIMHPINRKNGFLTPAFAPFGMKGHRDDIVIDESIANALEDDAMKEVVKFSRKIIRYNTSHAEDRRPLFDKKRMADMKMQSYLKMVAKDEPELIRVASYGRPTISM</sequence>
<evidence type="ECO:0000259" key="1">
    <source>
        <dbReference type="PROSITE" id="PS50969"/>
    </source>
</evidence>
<protein>
    <recommendedName>
        <fullName evidence="1">FCP1 homology domain-containing protein</fullName>
    </recommendedName>
</protein>